<dbReference type="RefSeq" id="WP_011398462.1">
    <property type="nucleotide sequence ID" value="NC_007645.1"/>
</dbReference>
<dbReference type="OrthoDB" id="9155736at2"/>
<dbReference type="AlphaFoldDB" id="Q2SD77"/>
<keyword evidence="2" id="KW-0812">Transmembrane</keyword>
<gene>
    <name evidence="3" type="ordered locus">HCH_04699</name>
</gene>
<dbReference type="KEGG" id="hch:HCH_04699"/>
<feature type="compositionally biased region" description="Polar residues" evidence="1">
    <location>
        <begin position="1"/>
        <end position="17"/>
    </location>
</feature>
<name>Q2SD77_HAHCH</name>
<dbReference type="eggNOG" id="ENOG5030IUQ">
    <property type="taxonomic scope" value="Bacteria"/>
</dbReference>
<dbReference type="HOGENOM" id="CLU_070296_0_0_6"/>
<dbReference type="Proteomes" id="UP000000238">
    <property type="component" value="Chromosome"/>
</dbReference>
<dbReference type="EMBL" id="CP000155">
    <property type="protein sequence ID" value="ABC31397.1"/>
    <property type="molecule type" value="Genomic_DNA"/>
</dbReference>
<proteinExistence type="predicted"/>
<protein>
    <submittedName>
        <fullName evidence="3">Uncharacterized protein</fullName>
    </submittedName>
</protein>
<evidence type="ECO:0000313" key="3">
    <source>
        <dbReference type="EMBL" id="ABC31397.1"/>
    </source>
</evidence>
<evidence type="ECO:0000256" key="1">
    <source>
        <dbReference type="SAM" id="MobiDB-lite"/>
    </source>
</evidence>
<evidence type="ECO:0000256" key="2">
    <source>
        <dbReference type="SAM" id="Phobius"/>
    </source>
</evidence>
<feature type="region of interest" description="Disordered" evidence="1">
    <location>
        <begin position="1"/>
        <end position="21"/>
    </location>
</feature>
<sequence>MTKMSNETPSSHVQTDSQPERGNPLKFIIGALATAAALMAINTAITASTIGRPTASSQTLCDQVNARIELAERMQGPNLLLIGGSGVRAGFSAQMLSDELNLNALNFGLQASMGPDLTLSEARRALKPGDTALLAFEYPQYKHDSWNPIELNYGMGCAATWFKQKPLQDIVEGLMATDLTRIVDVWRFASKDNKQLNTFDSNEHGDRLPESFPAVSDKVKRRLSLYQPVNIGIDTESRGAQAIKAFVEYARANNIKVYATWPNTIDFPEYRKTSGFQQIKEFYANLGVQMIGEPQLGLYPTTAFYDTQYHLDYAAIKKRTQDFITALRQEHIDFAASQGG</sequence>
<organism evidence="3 4">
    <name type="scientific">Hahella chejuensis (strain KCTC 2396)</name>
    <dbReference type="NCBI Taxonomy" id="349521"/>
    <lineage>
        <taxon>Bacteria</taxon>
        <taxon>Pseudomonadati</taxon>
        <taxon>Pseudomonadota</taxon>
        <taxon>Gammaproteobacteria</taxon>
        <taxon>Oceanospirillales</taxon>
        <taxon>Hahellaceae</taxon>
        <taxon>Hahella</taxon>
    </lineage>
</organism>
<reference evidence="3 4" key="1">
    <citation type="journal article" date="2005" name="Nucleic Acids Res.">
        <title>Genomic blueprint of Hahella chejuensis, a marine microbe producing an algicidal agent.</title>
        <authorList>
            <person name="Jeong H."/>
            <person name="Yim J.H."/>
            <person name="Lee C."/>
            <person name="Choi S.-H."/>
            <person name="Park Y.K."/>
            <person name="Yoon S.H."/>
            <person name="Hur C.-G."/>
            <person name="Kang H.-Y."/>
            <person name="Kim D."/>
            <person name="Lee H.H."/>
            <person name="Park K.H."/>
            <person name="Park S.-H."/>
            <person name="Park H.-S."/>
            <person name="Lee H.K."/>
            <person name="Oh T.K."/>
            <person name="Kim J.F."/>
        </authorList>
    </citation>
    <scope>NUCLEOTIDE SEQUENCE [LARGE SCALE GENOMIC DNA]</scope>
    <source>
        <strain evidence="3 4">KCTC 2396</strain>
    </source>
</reference>
<keyword evidence="2" id="KW-0472">Membrane</keyword>
<keyword evidence="4" id="KW-1185">Reference proteome</keyword>
<accession>Q2SD77</accession>
<keyword evidence="2" id="KW-1133">Transmembrane helix</keyword>
<evidence type="ECO:0000313" key="4">
    <source>
        <dbReference type="Proteomes" id="UP000000238"/>
    </source>
</evidence>
<feature type="transmembrane region" description="Helical" evidence="2">
    <location>
        <begin position="27"/>
        <end position="51"/>
    </location>
</feature>